<organism evidence="3 4">
    <name type="scientific">Aspergillus ibericus CBS 121593</name>
    <dbReference type="NCBI Taxonomy" id="1448316"/>
    <lineage>
        <taxon>Eukaryota</taxon>
        <taxon>Fungi</taxon>
        <taxon>Dikarya</taxon>
        <taxon>Ascomycota</taxon>
        <taxon>Pezizomycotina</taxon>
        <taxon>Eurotiomycetes</taxon>
        <taxon>Eurotiomycetidae</taxon>
        <taxon>Eurotiales</taxon>
        <taxon>Aspergillaceae</taxon>
        <taxon>Aspergillus</taxon>
        <taxon>Aspergillus subgen. Circumdati</taxon>
    </lineage>
</organism>
<evidence type="ECO:0000256" key="2">
    <source>
        <dbReference type="SAM" id="SignalP"/>
    </source>
</evidence>
<name>A0A395H6Z6_9EURO</name>
<dbReference type="AlphaFoldDB" id="A0A395H6Z6"/>
<accession>A0A395H6Z6</accession>
<feature type="signal peptide" evidence="2">
    <location>
        <begin position="1"/>
        <end position="21"/>
    </location>
</feature>
<dbReference type="Proteomes" id="UP000249402">
    <property type="component" value="Unassembled WGS sequence"/>
</dbReference>
<dbReference type="RefSeq" id="XP_025578014.1">
    <property type="nucleotide sequence ID" value="XM_025714801.1"/>
</dbReference>
<evidence type="ECO:0000313" key="4">
    <source>
        <dbReference type="Proteomes" id="UP000249402"/>
    </source>
</evidence>
<feature type="compositionally biased region" description="Polar residues" evidence="1">
    <location>
        <begin position="67"/>
        <end position="77"/>
    </location>
</feature>
<evidence type="ECO:0000313" key="3">
    <source>
        <dbReference type="EMBL" id="RAL03687.1"/>
    </source>
</evidence>
<protein>
    <recommendedName>
        <fullName evidence="5">CENP-V/GFA domain-containing protein</fullName>
    </recommendedName>
</protein>
<keyword evidence="2" id="KW-0732">Signal</keyword>
<feature type="region of interest" description="Disordered" evidence="1">
    <location>
        <begin position="55"/>
        <end position="77"/>
    </location>
</feature>
<keyword evidence="4" id="KW-1185">Reference proteome</keyword>
<sequence length="77" mass="8283">MPGLLQLTLIGLSLENRVVEAIFPSTSPSWVHYRIKCPCSTCAWVQGQQVPGSIGRSTMMSPGLSDHANQGIQASEI</sequence>
<feature type="chain" id="PRO_5017384766" description="CENP-V/GFA domain-containing protein" evidence="2">
    <location>
        <begin position="22"/>
        <end position="77"/>
    </location>
</feature>
<dbReference type="EMBL" id="KZ824426">
    <property type="protein sequence ID" value="RAL03687.1"/>
    <property type="molecule type" value="Genomic_DNA"/>
</dbReference>
<gene>
    <name evidence="3" type="ORF">BO80DRAFT_267597</name>
</gene>
<dbReference type="GeneID" id="37219666"/>
<evidence type="ECO:0008006" key="5">
    <source>
        <dbReference type="Google" id="ProtNLM"/>
    </source>
</evidence>
<reference evidence="3 4" key="1">
    <citation type="submission" date="2018-02" db="EMBL/GenBank/DDBJ databases">
        <title>The genomes of Aspergillus section Nigri reveals drivers in fungal speciation.</title>
        <authorList>
            <consortium name="DOE Joint Genome Institute"/>
            <person name="Vesth T.C."/>
            <person name="Nybo J."/>
            <person name="Theobald S."/>
            <person name="Brandl J."/>
            <person name="Frisvad J.C."/>
            <person name="Nielsen K.F."/>
            <person name="Lyhne E.K."/>
            <person name="Kogle M.E."/>
            <person name="Kuo A."/>
            <person name="Riley R."/>
            <person name="Clum A."/>
            <person name="Nolan M."/>
            <person name="Lipzen A."/>
            <person name="Salamov A."/>
            <person name="Henrissat B."/>
            <person name="Wiebenga A."/>
            <person name="De vries R.P."/>
            <person name="Grigoriev I.V."/>
            <person name="Mortensen U.H."/>
            <person name="Andersen M.R."/>
            <person name="Baker S.E."/>
        </authorList>
    </citation>
    <scope>NUCLEOTIDE SEQUENCE [LARGE SCALE GENOMIC DNA]</scope>
    <source>
        <strain evidence="3 4">CBS 121593</strain>
    </source>
</reference>
<dbReference type="VEuPathDB" id="FungiDB:BO80DRAFT_267597"/>
<evidence type="ECO:0000256" key="1">
    <source>
        <dbReference type="SAM" id="MobiDB-lite"/>
    </source>
</evidence>
<proteinExistence type="predicted"/>